<evidence type="ECO:0000313" key="3">
    <source>
        <dbReference type="Proteomes" id="UP001141552"/>
    </source>
</evidence>
<keyword evidence="1" id="KW-0800">Toxin</keyword>
<dbReference type="PANTHER" id="PTHR33453">
    <property type="match status" value="1"/>
</dbReference>
<dbReference type="Gene3D" id="4.10.470.10">
    <property type="entry name" value="Ricin (A Subunit), domain 2"/>
    <property type="match status" value="1"/>
</dbReference>
<reference evidence="2" key="1">
    <citation type="submission" date="2022-02" db="EMBL/GenBank/DDBJ databases">
        <authorList>
            <person name="Henning P.M."/>
            <person name="McCubbin A.G."/>
            <person name="Shore J.S."/>
        </authorList>
    </citation>
    <scope>NUCLEOTIDE SEQUENCE</scope>
    <source>
        <strain evidence="2">F60SS</strain>
        <tissue evidence="2">Leaves</tissue>
    </source>
</reference>
<dbReference type="GO" id="GO:0090729">
    <property type="term" value="F:toxin activity"/>
    <property type="evidence" value="ECO:0007669"/>
    <property type="project" value="UniProtKB-KW"/>
</dbReference>
<accession>A0A9Q0FYL8</accession>
<keyword evidence="1" id="KW-0611">Plant defense</keyword>
<dbReference type="GO" id="GO:0017148">
    <property type="term" value="P:negative regulation of translation"/>
    <property type="evidence" value="ECO:0007669"/>
    <property type="project" value="UniProtKB-KW"/>
</dbReference>
<dbReference type="GO" id="GO:0006952">
    <property type="term" value="P:defense response"/>
    <property type="evidence" value="ECO:0007669"/>
    <property type="project" value="UniProtKB-KW"/>
</dbReference>
<comment type="catalytic activity">
    <reaction evidence="1">
        <text>Endohydrolysis of the N-glycosidic bond at one specific adenosine on the 28S rRNA.</text>
        <dbReference type="EC" id="3.2.2.22"/>
    </reaction>
</comment>
<name>A0A9Q0FYL8_9ROSI</name>
<dbReference type="OrthoDB" id="1704365at2759"/>
<dbReference type="PANTHER" id="PTHR33453:SF34">
    <property type="entry name" value="RIBOSOME-INACTIVATING PROTEIN"/>
    <property type="match status" value="1"/>
</dbReference>
<evidence type="ECO:0000256" key="1">
    <source>
        <dbReference type="RuleBase" id="RU004915"/>
    </source>
</evidence>
<dbReference type="InterPro" id="IPR036041">
    <property type="entry name" value="Ribosome-inact_prot_sf"/>
</dbReference>
<sequence length="238" mass="26855">MVRTIHFSTFSATENDYRNFMAALRNAVAGGTSVDGTIVMRNPSRVPDSERHVFVELTNKKKMSITLAIDVTTLGVVGCRTGGASFFFNNYINQYPHKRLFQEDTKQYPLGFDSDYPAMERVAQATRAYIPLGVEEIPWVISHLYSLNPHDYNHSQQPVMARGFLVVTQLVSEAARFKYIEGEVIVCINNRGAIGDRNKAFTPDVYMIWLEDNWDMLCKEIHGGNKGFDSARGGILNM</sequence>
<keyword evidence="1" id="KW-0378">Hydrolase</keyword>
<dbReference type="AlphaFoldDB" id="A0A9Q0FYL8"/>
<gene>
    <name evidence="2" type="ORF">Tsubulata_037195</name>
</gene>
<dbReference type="PRINTS" id="PR00396">
    <property type="entry name" value="SHIGARICIN"/>
</dbReference>
<dbReference type="InterPro" id="IPR016139">
    <property type="entry name" value="Ribosome_inactivat_prot_sub2"/>
</dbReference>
<dbReference type="InterPro" id="IPR016138">
    <property type="entry name" value="Ribosome_inactivat_prot_sub1"/>
</dbReference>
<reference evidence="2" key="2">
    <citation type="journal article" date="2023" name="Plants (Basel)">
        <title>Annotation of the Turnera subulata (Passifloraceae) Draft Genome Reveals the S-Locus Evolved after the Divergence of Turneroideae from Passifloroideae in a Stepwise Manner.</title>
        <authorList>
            <person name="Henning P.M."/>
            <person name="Roalson E.H."/>
            <person name="Mir W."/>
            <person name="McCubbin A.G."/>
            <person name="Shore J.S."/>
        </authorList>
    </citation>
    <scope>NUCLEOTIDE SEQUENCE</scope>
    <source>
        <strain evidence="2">F60SS</strain>
    </source>
</reference>
<dbReference type="Gene3D" id="3.40.420.10">
    <property type="entry name" value="Ricin (A subunit), domain 1"/>
    <property type="match status" value="1"/>
</dbReference>
<proteinExistence type="inferred from homology"/>
<dbReference type="Pfam" id="PF00161">
    <property type="entry name" value="RIP"/>
    <property type="match status" value="1"/>
</dbReference>
<dbReference type="InterPro" id="IPR017989">
    <property type="entry name" value="Ribosome_inactivat_1/2"/>
</dbReference>
<comment type="caution">
    <text evidence="2">The sequence shown here is derived from an EMBL/GenBank/DDBJ whole genome shotgun (WGS) entry which is preliminary data.</text>
</comment>
<dbReference type="EC" id="3.2.2.22" evidence="1"/>
<keyword evidence="3" id="KW-1185">Reference proteome</keyword>
<dbReference type="Proteomes" id="UP001141552">
    <property type="component" value="Unassembled WGS sequence"/>
</dbReference>
<organism evidence="2 3">
    <name type="scientific">Turnera subulata</name>
    <dbReference type="NCBI Taxonomy" id="218843"/>
    <lineage>
        <taxon>Eukaryota</taxon>
        <taxon>Viridiplantae</taxon>
        <taxon>Streptophyta</taxon>
        <taxon>Embryophyta</taxon>
        <taxon>Tracheophyta</taxon>
        <taxon>Spermatophyta</taxon>
        <taxon>Magnoliopsida</taxon>
        <taxon>eudicotyledons</taxon>
        <taxon>Gunneridae</taxon>
        <taxon>Pentapetalae</taxon>
        <taxon>rosids</taxon>
        <taxon>fabids</taxon>
        <taxon>Malpighiales</taxon>
        <taxon>Passifloraceae</taxon>
        <taxon>Turnera</taxon>
    </lineage>
</organism>
<evidence type="ECO:0000313" key="2">
    <source>
        <dbReference type="EMBL" id="KAJ4839090.1"/>
    </source>
</evidence>
<keyword evidence="1" id="KW-0652">Protein synthesis inhibitor</keyword>
<dbReference type="GO" id="GO:0030598">
    <property type="term" value="F:rRNA N-glycosylase activity"/>
    <property type="evidence" value="ECO:0007669"/>
    <property type="project" value="UniProtKB-EC"/>
</dbReference>
<protein>
    <recommendedName>
        <fullName evidence="1">rRNA N-glycosylase</fullName>
        <ecNumber evidence="1">3.2.2.22</ecNumber>
    </recommendedName>
</protein>
<dbReference type="EMBL" id="JAKUCV010003394">
    <property type="protein sequence ID" value="KAJ4839090.1"/>
    <property type="molecule type" value="Genomic_DNA"/>
</dbReference>
<dbReference type="InterPro" id="IPR001574">
    <property type="entry name" value="Ribosome_inactivat_prot"/>
</dbReference>
<comment type="similarity">
    <text evidence="1">Belongs to the ribosome-inactivating protein family.</text>
</comment>
<dbReference type="SUPFAM" id="SSF56371">
    <property type="entry name" value="Ribosome inactivating proteins (RIP)"/>
    <property type="match status" value="1"/>
</dbReference>